<dbReference type="GO" id="GO:0016887">
    <property type="term" value="F:ATP hydrolysis activity"/>
    <property type="evidence" value="ECO:0007669"/>
    <property type="project" value="InterPro"/>
</dbReference>
<evidence type="ECO:0000256" key="5">
    <source>
        <dbReference type="ARBA" id="ARBA00022989"/>
    </source>
</evidence>
<dbReference type="PANTHER" id="PTHR24093">
    <property type="entry name" value="CATION TRANSPORTING ATPASE"/>
    <property type="match status" value="1"/>
</dbReference>
<dbReference type="Gene3D" id="1.20.1110.10">
    <property type="entry name" value="Calcium-transporting ATPase, transmembrane domain"/>
    <property type="match status" value="2"/>
</dbReference>
<feature type="transmembrane region" description="Helical" evidence="7">
    <location>
        <begin position="339"/>
        <end position="363"/>
    </location>
</feature>
<feature type="transmembrane region" description="Helical" evidence="7">
    <location>
        <begin position="369"/>
        <end position="388"/>
    </location>
</feature>
<proteinExistence type="predicted"/>
<dbReference type="InterPro" id="IPR023298">
    <property type="entry name" value="ATPase_P-typ_TM_dom_sf"/>
</dbReference>
<evidence type="ECO:0000259" key="8">
    <source>
        <dbReference type="Pfam" id="PF00689"/>
    </source>
</evidence>
<dbReference type="GO" id="GO:0005524">
    <property type="term" value="F:ATP binding"/>
    <property type="evidence" value="ECO:0007669"/>
    <property type="project" value="InterPro"/>
</dbReference>
<dbReference type="GO" id="GO:0005388">
    <property type="term" value="F:P-type calcium transporter activity"/>
    <property type="evidence" value="ECO:0007669"/>
    <property type="project" value="TreeGrafter"/>
</dbReference>
<evidence type="ECO:0000256" key="2">
    <source>
        <dbReference type="ARBA" id="ARBA00022692"/>
    </source>
</evidence>
<dbReference type="InterPro" id="IPR023299">
    <property type="entry name" value="ATPase_P-typ_cyto_dom_N"/>
</dbReference>
<dbReference type="GO" id="GO:0051480">
    <property type="term" value="P:regulation of cytosolic calcium ion concentration"/>
    <property type="evidence" value="ECO:0007669"/>
    <property type="project" value="TreeGrafter"/>
</dbReference>
<dbReference type="GO" id="GO:0012505">
    <property type="term" value="C:endomembrane system"/>
    <property type="evidence" value="ECO:0007669"/>
    <property type="project" value="UniProtKB-SubCell"/>
</dbReference>
<evidence type="ECO:0000313" key="10">
    <source>
        <dbReference type="WBParaSite" id="PEQ_0000919801-mRNA-1"/>
    </source>
</evidence>
<keyword evidence="2 7" id="KW-0812">Transmembrane</keyword>
<dbReference type="GO" id="GO:0005886">
    <property type="term" value="C:plasma membrane"/>
    <property type="evidence" value="ECO:0007669"/>
    <property type="project" value="TreeGrafter"/>
</dbReference>
<dbReference type="Proteomes" id="UP000887564">
    <property type="component" value="Unplaced"/>
</dbReference>
<dbReference type="NCBIfam" id="TIGR01494">
    <property type="entry name" value="ATPase_P-type"/>
    <property type="match status" value="1"/>
</dbReference>
<keyword evidence="4" id="KW-0460">Magnesium</keyword>
<evidence type="ECO:0000256" key="6">
    <source>
        <dbReference type="ARBA" id="ARBA00023136"/>
    </source>
</evidence>
<dbReference type="GO" id="GO:0046872">
    <property type="term" value="F:metal ion binding"/>
    <property type="evidence" value="ECO:0007669"/>
    <property type="project" value="UniProtKB-KW"/>
</dbReference>
<accession>A0A914RSA7</accession>
<keyword evidence="5 7" id="KW-1133">Transmembrane helix</keyword>
<dbReference type="Pfam" id="PF00689">
    <property type="entry name" value="Cation_ATPase_C"/>
    <property type="match status" value="1"/>
</dbReference>
<protein>
    <submittedName>
        <fullName evidence="10">Cation-transporting P-type ATPase C-terminal domain-containing protein</fullName>
    </submittedName>
</protein>
<organism evidence="9 10">
    <name type="scientific">Parascaris equorum</name>
    <name type="common">Equine roundworm</name>
    <dbReference type="NCBI Taxonomy" id="6256"/>
    <lineage>
        <taxon>Eukaryota</taxon>
        <taxon>Metazoa</taxon>
        <taxon>Ecdysozoa</taxon>
        <taxon>Nematoda</taxon>
        <taxon>Chromadorea</taxon>
        <taxon>Rhabditida</taxon>
        <taxon>Spirurina</taxon>
        <taxon>Ascaridomorpha</taxon>
        <taxon>Ascaridoidea</taxon>
        <taxon>Ascarididae</taxon>
        <taxon>Parascaris</taxon>
    </lineage>
</organism>
<keyword evidence="3" id="KW-0479">Metal-binding</keyword>
<evidence type="ECO:0000256" key="4">
    <source>
        <dbReference type="ARBA" id="ARBA00022842"/>
    </source>
</evidence>
<feature type="transmembrane region" description="Helical" evidence="7">
    <location>
        <begin position="300"/>
        <end position="319"/>
    </location>
</feature>
<dbReference type="InterPro" id="IPR036412">
    <property type="entry name" value="HAD-like_sf"/>
</dbReference>
<keyword evidence="6 7" id="KW-0472">Membrane</keyword>
<dbReference type="Gene3D" id="3.40.1110.10">
    <property type="entry name" value="Calcium-transporting ATPase, cytoplasmic domain N"/>
    <property type="match status" value="1"/>
</dbReference>
<keyword evidence="9" id="KW-1185">Reference proteome</keyword>
<reference evidence="10" key="1">
    <citation type="submission" date="2022-11" db="UniProtKB">
        <authorList>
            <consortium name="WormBaseParasite"/>
        </authorList>
    </citation>
    <scope>IDENTIFICATION</scope>
</reference>
<dbReference type="Gene3D" id="3.40.50.1000">
    <property type="entry name" value="HAD superfamily/HAD-like"/>
    <property type="match status" value="1"/>
</dbReference>
<dbReference type="SUPFAM" id="SSF81665">
    <property type="entry name" value="Calcium ATPase, transmembrane domain M"/>
    <property type="match status" value="1"/>
</dbReference>
<dbReference type="SUPFAM" id="SSF56784">
    <property type="entry name" value="HAD-like"/>
    <property type="match status" value="1"/>
</dbReference>
<dbReference type="PRINTS" id="PR00120">
    <property type="entry name" value="HATPASE"/>
</dbReference>
<dbReference type="InterPro" id="IPR023214">
    <property type="entry name" value="HAD_sf"/>
</dbReference>
<dbReference type="InterPro" id="IPR001757">
    <property type="entry name" value="P_typ_ATPase"/>
</dbReference>
<sequence length="464" mass="51992">LLFGTLKEDDLSYTRAERVFIDNHFYRCSFILGADGKVQHFGKNEQEAMTRNVIEPMASDGLRTIGLAYKDYIPNGTNVEINQVDVAFYVDWDNEEAVRMGMTAIAVIGIQDPVRPEFCLLVIDMLTDIGSRGVSVTSFHNALDICRIRDSNGKVSQPKLDAIWPRLRVLARAQPSDKYVLVKGIIDSKASKNRSMVAVTGDGTNDAPALKKADVGFAMGIAGTDVAKEASDIILTDDNFISIVKAVIWGRNVYDSIAKFLQFQLTVNVVAVTIAFIGAWDKFIPGVENGRWAPLNSPPSKHFTVIFNAFVLMTLMNEINSRKIHGERNVFKGLFSNPIFCVIWVLTLISQVIIVQFGGAWVSTAPLDAIQWGFCVVCAFATLIWGQVNFHHREIRFGHLKRFQMRVIRAFQSTAYSSHPSSLTTSTADRLRASYRRLQLAREREERKSSFVPMHTRLVVLHLL</sequence>
<dbReference type="PRINTS" id="PR00119">
    <property type="entry name" value="CATATPASE"/>
</dbReference>
<name>A0A914RSA7_PAREQ</name>
<evidence type="ECO:0000256" key="1">
    <source>
        <dbReference type="ARBA" id="ARBA00004370"/>
    </source>
</evidence>
<dbReference type="Pfam" id="PF13246">
    <property type="entry name" value="Cation_ATPase"/>
    <property type="match status" value="1"/>
</dbReference>
<comment type="subcellular location">
    <subcellularLocation>
        <location evidence="1">Membrane</location>
    </subcellularLocation>
</comment>
<evidence type="ECO:0000256" key="7">
    <source>
        <dbReference type="SAM" id="Phobius"/>
    </source>
</evidence>
<dbReference type="PANTHER" id="PTHR24093:SF451">
    <property type="entry name" value="CALCIUM-TRANSPORTING ATPASE"/>
    <property type="match status" value="1"/>
</dbReference>
<evidence type="ECO:0000256" key="3">
    <source>
        <dbReference type="ARBA" id="ARBA00022723"/>
    </source>
</evidence>
<dbReference type="InterPro" id="IPR006068">
    <property type="entry name" value="ATPase_P-typ_cation-transptr_C"/>
</dbReference>
<dbReference type="WBParaSite" id="PEQ_0000919801-mRNA-1">
    <property type="protein sequence ID" value="PEQ_0000919801-mRNA-1"/>
    <property type="gene ID" value="PEQ_0000919801"/>
</dbReference>
<evidence type="ECO:0000313" key="9">
    <source>
        <dbReference type="Proteomes" id="UP000887564"/>
    </source>
</evidence>
<dbReference type="Pfam" id="PF08282">
    <property type="entry name" value="Hydrolase_3"/>
    <property type="match status" value="1"/>
</dbReference>
<feature type="domain" description="Cation-transporting P-type ATPase C-terminal" evidence="8">
    <location>
        <begin position="266"/>
        <end position="388"/>
    </location>
</feature>
<dbReference type="AlphaFoldDB" id="A0A914RSA7"/>